<accession>A0A9W5Z4D6</accession>
<dbReference type="EMBL" id="BROQ01000710">
    <property type="protein sequence ID" value="GKZ28074.1"/>
    <property type="molecule type" value="Genomic_DNA"/>
</dbReference>
<dbReference type="Gene3D" id="3.30.200.20">
    <property type="entry name" value="Phosphorylase Kinase, domain 1"/>
    <property type="match status" value="1"/>
</dbReference>
<dbReference type="SUPFAM" id="SSF56112">
    <property type="entry name" value="Protein kinase-like (PK-like)"/>
    <property type="match status" value="1"/>
</dbReference>
<dbReference type="Proteomes" id="UP001143548">
    <property type="component" value="Unassembled WGS sequence"/>
</dbReference>
<sequence length="57" mass="6461">SAHDQITGQAVAIKKVIKPFETATVAKRTFREVKLLKHFRHENLIGLCDIFVSPLED</sequence>
<reference evidence="1" key="1">
    <citation type="submission" date="2022-07" db="EMBL/GenBank/DDBJ databases">
        <title>Taxonomy of Aspergillus series Nigri: significant species reduction supported by multi-species coalescent approaches.</title>
        <authorList>
            <person name="Bian C."/>
            <person name="Kusuya Y."/>
            <person name="Sklenar F."/>
            <person name="D'hooge E."/>
            <person name="Yaguchi T."/>
            <person name="Takahashi H."/>
            <person name="Hubka V."/>
        </authorList>
    </citation>
    <scope>NUCLEOTIDE SEQUENCE</scope>
    <source>
        <strain evidence="1">CBS 733.88</strain>
    </source>
</reference>
<evidence type="ECO:0000313" key="2">
    <source>
        <dbReference type="Proteomes" id="UP001143548"/>
    </source>
</evidence>
<organism evidence="1 2">
    <name type="scientific">Aspergillus brasiliensis</name>
    <dbReference type="NCBI Taxonomy" id="319629"/>
    <lineage>
        <taxon>Eukaryota</taxon>
        <taxon>Fungi</taxon>
        <taxon>Dikarya</taxon>
        <taxon>Ascomycota</taxon>
        <taxon>Pezizomycotina</taxon>
        <taxon>Eurotiomycetes</taxon>
        <taxon>Eurotiomycetidae</taxon>
        <taxon>Eurotiales</taxon>
        <taxon>Aspergillaceae</taxon>
        <taxon>Aspergillus</taxon>
        <taxon>Aspergillus subgen. Circumdati</taxon>
    </lineage>
</organism>
<feature type="non-terminal residue" evidence="1">
    <location>
        <position position="1"/>
    </location>
</feature>
<dbReference type="InterPro" id="IPR011009">
    <property type="entry name" value="Kinase-like_dom_sf"/>
</dbReference>
<feature type="non-terminal residue" evidence="1">
    <location>
        <position position="57"/>
    </location>
</feature>
<protein>
    <recommendedName>
        <fullName evidence="3">Protein kinase domain-containing protein</fullName>
    </recommendedName>
</protein>
<gene>
    <name evidence="1" type="ORF">AbraCBS73388_010272</name>
</gene>
<comment type="caution">
    <text evidence="1">The sequence shown here is derived from an EMBL/GenBank/DDBJ whole genome shotgun (WGS) entry which is preliminary data.</text>
</comment>
<evidence type="ECO:0008006" key="3">
    <source>
        <dbReference type="Google" id="ProtNLM"/>
    </source>
</evidence>
<proteinExistence type="predicted"/>
<name>A0A9W5Z4D6_9EURO</name>
<dbReference type="AlphaFoldDB" id="A0A9W5Z4D6"/>
<evidence type="ECO:0000313" key="1">
    <source>
        <dbReference type="EMBL" id="GKZ28074.1"/>
    </source>
</evidence>